<evidence type="ECO:0000313" key="3">
    <source>
        <dbReference type="Proteomes" id="UP000663864"/>
    </source>
</evidence>
<comment type="caution">
    <text evidence="2">The sequence shown here is derived from an EMBL/GenBank/DDBJ whole genome shotgun (WGS) entry which is preliminary data.</text>
</comment>
<proteinExistence type="predicted"/>
<reference evidence="2" key="1">
    <citation type="submission" date="2021-02" db="EMBL/GenBank/DDBJ databases">
        <authorList>
            <person name="Nowell W R."/>
        </authorList>
    </citation>
    <scope>NUCLEOTIDE SEQUENCE</scope>
</reference>
<dbReference type="EMBL" id="CAJNOT010016371">
    <property type="protein sequence ID" value="CAF1548898.1"/>
    <property type="molecule type" value="Genomic_DNA"/>
</dbReference>
<evidence type="ECO:0000313" key="2">
    <source>
        <dbReference type="EMBL" id="CAF1548898.1"/>
    </source>
</evidence>
<feature type="non-terminal residue" evidence="2">
    <location>
        <position position="1"/>
    </location>
</feature>
<dbReference type="AlphaFoldDB" id="A0A815WKD8"/>
<feature type="region of interest" description="Disordered" evidence="1">
    <location>
        <begin position="61"/>
        <end position="80"/>
    </location>
</feature>
<feature type="non-terminal residue" evidence="2">
    <location>
        <position position="80"/>
    </location>
</feature>
<dbReference type="Proteomes" id="UP000663864">
    <property type="component" value="Unassembled WGS sequence"/>
</dbReference>
<organism evidence="2 3">
    <name type="scientific">Rotaria sordida</name>
    <dbReference type="NCBI Taxonomy" id="392033"/>
    <lineage>
        <taxon>Eukaryota</taxon>
        <taxon>Metazoa</taxon>
        <taxon>Spiralia</taxon>
        <taxon>Gnathifera</taxon>
        <taxon>Rotifera</taxon>
        <taxon>Eurotatoria</taxon>
        <taxon>Bdelloidea</taxon>
        <taxon>Philodinida</taxon>
        <taxon>Philodinidae</taxon>
        <taxon>Rotaria</taxon>
    </lineage>
</organism>
<feature type="compositionally biased region" description="Polar residues" evidence="1">
    <location>
        <begin position="67"/>
        <end position="80"/>
    </location>
</feature>
<name>A0A815WKD8_9BILA</name>
<accession>A0A815WKD8</accession>
<evidence type="ECO:0000256" key="1">
    <source>
        <dbReference type="SAM" id="MobiDB-lite"/>
    </source>
</evidence>
<sequence>DRLQTKPKPDQFQPVRQPNSIKLINDHLFSQTPFIHGNKGSNPNFGNLINDHRFIKNPQTPFIHGNKGSNPNFGNLINDH</sequence>
<protein>
    <submittedName>
        <fullName evidence="2">Uncharacterized protein</fullName>
    </submittedName>
</protein>
<gene>
    <name evidence="2" type="ORF">ZHD862_LOCUS39296</name>
</gene>